<evidence type="ECO:0000256" key="5">
    <source>
        <dbReference type="SAM" id="MobiDB-lite"/>
    </source>
</evidence>
<dbReference type="KEGG" id="moc:BB934_15325"/>
<gene>
    <name evidence="7" type="ORF">BB934_15325</name>
</gene>
<sequence>MLDVRRIAPVSVDGTADPSSGAADGHHIVSNNNRWSKADFEFRDLTSEAWCELSFRIAWHPEETSKTVHDFAVIGVNFLAEDGSVIDFAYVPGLARSQIDPHSSTIAGPAHHGRGAASSNRIACTFLVPAPARHLSLTIRSWRNSHPFSISDLEIRQHDRPSPAADGSSIGMHPRNEAGAASRSTWLPLSGEPTWLNYGIVPGHPLVVRGQLIRDGAGAEGALVRVAFRDARGQELPLPYDGIPVAPEVGAFIDIPVHRRARRFTLELSPPRHAATVDLGFQLRASDASIDLATPLEVSAGDSLLLEDILGEDTPDAAGLLEKALERLQRRSDTANTHFKSAWDSDALAALSTMHDKLHIVQHGDKPIAADGKLALCGHEPWTLPDALTWSEDPYQSPGWRLEFQSLAWLLALADGPGRGARSRAIDLAIAWSNANPWGQPADPLSTYPSSVAVRTEVFLHLLSQNAASSSPAALKRQRLLFAEVIRHGFALAEIVSQNVFSHSLLQIRTAAALLSLARAVPRFPMALYWRSVALAQLRSGFDQLLAPDGSSVEASWHYRLETASLALILAHNLEGDADTEEFRTHLLALVNEPLRLTVSITDPAGMLPAIGDMPHGHHYASWLRRLISTYGRSLLADRNLAEELSYPTGTRAIIAERAGIAAFRQYERKPNWANLCTSFNVQRHENGHFDCTSFVYAANGVRWIADPGGSGLHDAGPARQYLLSSRAHNLAIPDGREQTAGTGWVEADHGFSGARLLRIGTNVHGPDYGHARTFLCLDDLSAIAVLDRFQTSRNHASFQGFLHFDESVAVALAQAGLAIGFRGKNRLRIIPHLVAGNFDGMAVENGRGGGPTVLQGFVSHPAGGLQPANVLNYLFSGPGTACGGVILAASEQGLRRIQELLASPEVQNRLR</sequence>
<dbReference type="EMBL" id="CP016616">
    <property type="protein sequence ID" value="ANY79421.1"/>
    <property type="molecule type" value="Genomic_DNA"/>
</dbReference>
<feature type="domain" description="Heparinase II/III-like C-terminal" evidence="6">
    <location>
        <begin position="684"/>
        <end position="882"/>
    </location>
</feature>
<protein>
    <recommendedName>
        <fullName evidence="6">Heparinase II/III-like C-terminal domain-containing protein</fullName>
    </recommendedName>
</protein>
<dbReference type="OrthoDB" id="7967559at2"/>
<dbReference type="PANTHER" id="PTHR39210:SF1">
    <property type="entry name" value="HEPARIN-SULFATE LYASE"/>
    <property type="match status" value="1"/>
</dbReference>
<reference evidence="7" key="1">
    <citation type="submission" date="2016-07" db="EMBL/GenBank/DDBJ databases">
        <title>Microvirga ossetica sp. nov. a new species of rhizobia isolated from root nodules of the legume species Vicia alpestris Steven originated from North Ossetia region in the Caucasus.</title>
        <authorList>
            <person name="Safronova V.I."/>
            <person name="Kuznetsova I.G."/>
            <person name="Sazanova A.L."/>
            <person name="Belimov A."/>
            <person name="Andronov E."/>
            <person name="Osledkin Y.S."/>
            <person name="Onishchuk O.P."/>
            <person name="Kurchak O.N."/>
            <person name="Shaposhnikov A.I."/>
            <person name="Willems A."/>
            <person name="Tikhonovich I.A."/>
        </authorList>
    </citation>
    <scope>NUCLEOTIDE SEQUENCE [LARGE SCALE GENOMIC DNA]</scope>
    <source>
        <strain evidence="7">V5/3M</strain>
    </source>
</reference>
<dbReference type="PANTHER" id="PTHR39210">
    <property type="entry name" value="HEPARIN-SULFATE LYASE"/>
    <property type="match status" value="1"/>
</dbReference>
<dbReference type="InterPro" id="IPR008929">
    <property type="entry name" value="Chondroitin_lyas"/>
</dbReference>
<proteinExistence type="predicted"/>
<dbReference type="AlphaFoldDB" id="A0A1B2EHH0"/>
<organism evidence="7">
    <name type="scientific">Microvirga ossetica</name>
    <dbReference type="NCBI Taxonomy" id="1882682"/>
    <lineage>
        <taxon>Bacteria</taxon>
        <taxon>Pseudomonadati</taxon>
        <taxon>Pseudomonadota</taxon>
        <taxon>Alphaproteobacteria</taxon>
        <taxon>Hyphomicrobiales</taxon>
        <taxon>Methylobacteriaceae</taxon>
        <taxon>Microvirga</taxon>
    </lineage>
</organism>
<evidence type="ECO:0000256" key="2">
    <source>
        <dbReference type="ARBA" id="ARBA00022729"/>
    </source>
</evidence>
<dbReference type="Pfam" id="PF07940">
    <property type="entry name" value="Hepar_II_III_C"/>
    <property type="match status" value="1"/>
</dbReference>
<evidence type="ECO:0000313" key="7">
    <source>
        <dbReference type="EMBL" id="ANY79421.1"/>
    </source>
</evidence>
<evidence type="ECO:0000259" key="6">
    <source>
        <dbReference type="Pfam" id="PF07940"/>
    </source>
</evidence>
<name>A0A1B2EHH0_9HYPH</name>
<dbReference type="Gene3D" id="2.70.98.70">
    <property type="match status" value="1"/>
</dbReference>
<comment type="subcellular location">
    <subcellularLocation>
        <location evidence="1">Periplasm</location>
    </subcellularLocation>
</comment>
<keyword evidence="2" id="KW-0732">Signal</keyword>
<dbReference type="GO" id="GO:0016829">
    <property type="term" value="F:lyase activity"/>
    <property type="evidence" value="ECO:0007669"/>
    <property type="project" value="UniProtKB-KW"/>
</dbReference>
<evidence type="ECO:0000256" key="4">
    <source>
        <dbReference type="ARBA" id="ARBA00023239"/>
    </source>
</evidence>
<dbReference type="RefSeq" id="WP_099510432.1">
    <property type="nucleotide sequence ID" value="NZ_CP016616.1"/>
</dbReference>
<keyword evidence="3" id="KW-0574">Periplasm</keyword>
<evidence type="ECO:0000256" key="3">
    <source>
        <dbReference type="ARBA" id="ARBA00022764"/>
    </source>
</evidence>
<evidence type="ECO:0000256" key="1">
    <source>
        <dbReference type="ARBA" id="ARBA00004418"/>
    </source>
</evidence>
<dbReference type="GO" id="GO:0042597">
    <property type="term" value="C:periplasmic space"/>
    <property type="evidence" value="ECO:0007669"/>
    <property type="project" value="UniProtKB-SubCell"/>
</dbReference>
<keyword evidence="4" id="KW-0456">Lyase</keyword>
<dbReference type="InterPro" id="IPR012480">
    <property type="entry name" value="Hepar_II_III_C"/>
</dbReference>
<feature type="region of interest" description="Disordered" evidence="5">
    <location>
        <begin position="157"/>
        <end position="177"/>
    </location>
</feature>
<accession>A0A1B2EHH0</accession>
<dbReference type="Gene3D" id="1.50.10.100">
    <property type="entry name" value="Chondroitin AC/alginate lyase"/>
    <property type="match status" value="1"/>
</dbReference>